<dbReference type="Gene3D" id="1.10.357.10">
    <property type="entry name" value="Tetracycline Repressor, domain 2"/>
    <property type="match status" value="1"/>
</dbReference>
<dbReference type="Proteomes" id="UP000294257">
    <property type="component" value="Unassembled WGS sequence"/>
</dbReference>
<dbReference type="InterPro" id="IPR050109">
    <property type="entry name" value="HTH-type_TetR-like_transc_reg"/>
</dbReference>
<dbReference type="PROSITE" id="PS50977">
    <property type="entry name" value="HTH_TETR_2"/>
    <property type="match status" value="1"/>
</dbReference>
<dbReference type="InterPro" id="IPR001647">
    <property type="entry name" value="HTH_TetR"/>
</dbReference>
<evidence type="ECO:0000313" key="4">
    <source>
        <dbReference type="EMBL" id="RZS36467.1"/>
    </source>
</evidence>
<proteinExistence type="predicted"/>
<dbReference type="EMBL" id="SGWQ01000007">
    <property type="protein sequence ID" value="RZS36467.1"/>
    <property type="molecule type" value="Genomic_DNA"/>
</dbReference>
<dbReference type="AlphaFoldDB" id="A0A4Q7KJU3"/>
<dbReference type="InterPro" id="IPR009057">
    <property type="entry name" value="Homeodomain-like_sf"/>
</dbReference>
<protein>
    <submittedName>
        <fullName evidence="4">TetR family transcriptional regulator</fullName>
    </submittedName>
</protein>
<dbReference type="PRINTS" id="PR00455">
    <property type="entry name" value="HTHTETR"/>
</dbReference>
<evidence type="ECO:0000256" key="1">
    <source>
        <dbReference type="ARBA" id="ARBA00023125"/>
    </source>
</evidence>
<sequence length="209" mass="23297">MEPTARTYAGVSLDQRRDDRRERLLAAALDQFTSVGFQNAKITHVCTTAGVSTRSFYEVFPNKEALLLALHARINQLAYDRVSGALASLPDTDLDTRVGALLDVFLGAITSDPRLPRLNYVEAVGVNADVERQHEEWVIRWGELIEQEAVRAAERGAAPRRDYHLTAISVVGAVTGLLREWQAHTDRYEVADITAEIKALMLAVITRER</sequence>
<feature type="DNA-binding region" description="H-T-H motif" evidence="2">
    <location>
        <begin position="41"/>
        <end position="60"/>
    </location>
</feature>
<name>A0A4Q7KJU3_9PSEU</name>
<dbReference type="SUPFAM" id="SSF46689">
    <property type="entry name" value="Homeodomain-like"/>
    <property type="match status" value="1"/>
</dbReference>
<accession>A0A4Q7KJU3</accession>
<reference evidence="4 5" key="1">
    <citation type="submission" date="2019-02" db="EMBL/GenBank/DDBJ databases">
        <title>Genomic Encyclopedia of Type Strains, Phase IV (KMG-IV): sequencing the most valuable type-strain genomes for metagenomic binning, comparative biology and taxonomic classification.</title>
        <authorList>
            <person name="Goeker M."/>
        </authorList>
    </citation>
    <scope>NUCLEOTIDE SEQUENCE [LARGE SCALE GENOMIC DNA]</scope>
    <source>
        <strain evidence="4 5">DSM 101727</strain>
    </source>
</reference>
<comment type="caution">
    <text evidence="4">The sequence shown here is derived from an EMBL/GenBank/DDBJ whole genome shotgun (WGS) entry which is preliminary data.</text>
</comment>
<evidence type="ECO:0000256" key="2">
    <source>
        <dbReference type="PROSITE-ProRule" id="PRU00335"/>
    </source>
</evidence>
<evidence type="ECO:0000259" key="3">
    <source>
        <dbReference type="PROSITE" id="PS50977"/>
    </source>
</evidence>
<evidence type="ECO:0000313" key="5">
    <source>
        <dbReference type="Proteomes" id="UP000294257"/>
    </source>
</evidence>
<organism evidence="4 5">
    <name type="scientific">Herbihabitans rhizosphaerae</name>
    <dbReference type="NCBI Taxonomy" id="1872711"/>
    <lineage>
        <taxon>Bacteria</taxon>
        <taxon>Bacillati</taxon>
        <taxon>Actinomycetota</taxon>
        <taxon>Actinomycetes</taxon>
        <taxon>Pseudonocardiales</taxon>
        <taxon>Pseudonocardiaceae</taxon>
        <taxon>Herbihabitans</taxon>
    </lineage>
</organism>
<dbReference type="InterPro" id="IPR036271">
    <property type="entry name" value="Tet_transcr_reg_TetR-rel_C_sf"/>
</dbReference>
<dbReference type="OrthoDB" id="4331447at2"/>
<gene>
    <name evidence="4" type="ORF">EV193_107148</name>
</gene>
<dbReference type="PANTHER" id="PTHR30055">
    <property type="entry name" value="HTH-TYPE TRANSCRIPTIONAL REGULATOR RUTR"/>
    <property type="match status" value="1"/>
</dbReference>
<keyword evidence="1 2" id="KW-0238">DNA-binding</keyword>
<dbReference type="RefSeq" id="WP_130345959.1">
    <property type="nucleotide sequence ID" value="NZ_SGWQ01000007.1"/>
</dbReference>
<feature type="domain" description="HTH tetR-type" evidence="3">
    <location>
        <begin position="18"/>
        <end position="78"/>
    </location>
</feature>
<dbReference type="GO" id="GO:0003700">
    <property type="term" value="F:DNA-binding transcription factor activity"/>
    <property type="evidence" value="ECO:0007669"/>
    <property type="project" value="TreeGrafter"/>
</dbReference>
<keyword evidence="5" id="KW-1185">Reference proteome</keyword>
<dbReference type="PANTHER" id="PTHR30055:SF226">
    <property type="entry name" value="HTH-TYPE TRANSCRIPTIONAL REGULATOR PKSA"/>
    <property type="match status" value="1"/>
</dbReference>
<dbReference type="Pfam" id="PF00440">
    <property type="entry name" value="TetR_N"/>
    <property type="match status" value="1"/>
</dbReference>
<dbReference type="SUPFAM" id="SSF48498">
    <property type="entry name" value="Tetracyclin repressor-like, C-terminal domain"/>
    <property type="match status" value="1"/>
</dbReference>
<dbReference type="GO" id="GO:0000976">
    <property type="term" value="F:transcription cis-regulatory region binding"/>
    <property type="evidence" value="ECO:0007669"/>
    <property type="project" value="TreeGrafter"/>
</dbReference>